<dbReference type="EMBL" id="MLQR01000001">
    <property type="protein sequence ID" value="OIJ17088.1"/>
    <property type="molecule type" value="Genomic_DNA"/>
</dbReference>
<keyword evidence="2" id="KW-1185">Reference proteome</keyword>
<reference evidence="1 2" key="1">
    <citation type="submission" date="2016-10" db="EMBL/GenBank/DDBJ databases">
        <title>Draft genome sequences of four alkaliphilic bacteria belonging to the Anaerobacillus genus.</title>
        <authorList>
            <person name="Bassil N.M."/>
            <person name="Lloyd J.R."/>
        </authorList>
    </citation>
    <scope>NUCLEOTIDE SEQUENCE [LARGE SCALE GENOMIC DNA]</scope>
    <source>
        <strain evidence="1 2">DSM 18345</strain>
    </source>
</reference>
<evidence type="ECO:0008006" key="3">
    <source>
        <dbReference type="Google" id="ProtNLM"/>
    </source>
</evidence>
<sequence>MLKLSPKDLEVITEVAVRTALEHLEQQKKEQEKRKYDRRLRNIKLLLRNYRSFVKHCEDVEQDIAILDEKLELDDIDTDEFAIKSIKRSKEHTLTMVKYMNKMLEVYKFMCEKSNNTEENRRYEIVYDMYVSKEKFTAKEVAERHFLHLRTVYKDIDKACETLAVLMFGVDGLQLHT</sequence>
<protein>
    <recommendedName>
        <fullName evidence="3">Helix-turn-helix type 11 domain-containing protein</fullName>
    </recommendedName>
</protein>
<accession>A0A1S2LX32</accession>
<organism evidence="1 2">
    <name type="scientific">Anaerobacillus alkalilacustris</name>
    <dbReference type="NCBI Taxonomy" id="393763"/>
    <lineage>
        <taxon>Bacteria</taxon>
        <taxon>Bacillati</taxon>
        <taxon>Bacillota</taxon>
        <taxon>Bacilli</taxon>
        <taxon>Bacillales</taxon>
        <taxon>Bacillaceae</taxon>
        <taxon>Anaerobacillus</taxon>
    </lineage>
</organism>
<name>A0A1S2LX32_9BACI</name>
<dbReference type="RefSeq" id="WP_071307816.1">
    <property type="nucleotide sequence ID" value="NZ_MLQR01000001.1"/>
</dbReference>
<dbReference type="OrthoDB" id="2184390at2"/>
<comment type="caution">
    <text evidence="1">The sequence shown here is derived from an EMBL/GenBank/DDBJ whole genome shotgun (WGS) entry which is preliminary data.</text>
</comment>
<proteinExistence type="predicted"/>
<evidence type="ECO:0000313" key="2">
    <source>
        <dbReference type="Proteomes" id="UP000179524"/>
    </source>
</evidence>
<dbReference type="Proteomes" id="UP000179524">
    <property type="component" value="Unassembled WGS sequence"/>
</dbReference>
<dbReference type="AlphaFoldDB" id="A0A1S2LX32"/>
<evidence type="ECO:0000313" key="1">
    <source>
        <dbReference type="EMBL" id="OIJ17088.1"/>
    </source>
</evidence>
<gene>
    <name evidence="1" type="ORF">BKP37_00675</name>
</gene>